<comment type="caution">
    <text evidence="2">The sequence shown here is derived from an EMBL/GenBank/DDBJ whole genome shotgun (WGS) entry which is preliminary data.</text>
</comment>
<dbReference type="Proteomes" id="UP000823388">
    <property type="component" value="Chromosome 6K"/>
</dbReference>
<protein>
    <submittedName>
        <fullName evidence="2">Uncharacterized protein</fullName>
    </submittedName>
</protein>
<proteinExistence type="predicted"/>
<dbReference type="AlphaFoldDB" id="A0A8T0RG15"/>
<feature type="region of interest" description="Disordered" evidence="1">
    <location>
        <begin position="1"/>
        <end position="47"/>
    </location>
</feature>
<evidence type="ECO:0000313" key="3">
    <source>
        <dbReference type="Proteomes" id="UP000823388"/>
    </source>
</evidence>
<feature type="compositionally biased region" description="Basic and acidic residues" evidence="1">
    <location>
        <begin position="15"/>
        <end position="33"/>
    </location>
</feature>
<evidence type="ECO:0000313" key="2">
    <source>
        <dbReference type="EMBL" id="KAG2584076.1"/>
    </source>
</evidence>
<organism evidence="2 3">
    <name type="scientific">Panicum virgatum</name>
    <name type="common">Blackwell switchgrass</name>
    <dbReference type="NCBI Taxonomy" id="38727"/>
    <lineage>
        <taxon>Eukaryota</taxon>
        <taxon>Viridiplantae</taxon>
        <taxon>Streptophyta</taxon>
        <taxon>Embryophyta</taxon>
        <taxon>Tracheophyta</taxon>
        <taxon>Spermatophyta</taxon>
        <taxon>Magnoliopsida</taxon>
        <taxon>Liliopsida</taxon>
        <taxon>Poales</taxon>
        <taxon>Poaceae</taxon>
        <taxon>PACMAD clade</taxon>
        <taxon>Panicoideae</taxon>
        <taxon>Panicodae</taxon>
        <taxon>Paniceae</taxon>
        <taxon>Panicinae</taxon>
        <taxon>Panicum</taxon>
        <taxon>Panicum sect. Hiantes</taxon>
    </lineage>
</organism>
<sequence>MMQLAGGNRQGHLPQIEHGRARLRARRDVDPRKPLAAGPARRPVAATSPPASCYLLPCIGGGAAPRTPGGRGPLICLFFSARTTCQQPTCLPVPRGRYVTSHLRSPSAVRLPPVEYSVCRSASFY</sequence>
<evidence type="ECO:0000256" key="1">
    <source>
        <dbReference type="SAM" id="MobiDB-lite"/>
    </source>
</evidence>
<keyword evidence="3" id="KW-1185">Reference proteome</keyword>
<accession>A0A8T0RG15</accession>
<reference evidence="2" key="1">
    <citation type="submission" date="2020-05" db="EMBL/GenBank/DDBJ databases">
        <title>WGS assembly of Panicum virgatum.</title>
        <authorList>
            <person name="Lovell J.T."/>
            <person name="Jenkins J."/>
            <person name="Shu S."/>
            <person name="Juenger T.E."/>
            <person name="Schmutz J."/>
        </authorList>
    </citation>
    <scope>NUCLEOTIDE SEQUENCE</scope>
    <source>
        <strain evidence="2">AP13</strain>
    </source>
</reference>
<name>A0A8T0RG15_PANVG</name>
<dbReference type="EMBL" id="CM029047">
    <property type="protein sequence ID" value="KAG2584076.1"/>
    <property type="molecule type" value="Genomic_DNA"/>
</dbReference>
<gene>
    <name evidence="2" type="ORF">PVAP13_6KG270006</name>
</gene>